<dbReference type="RefSeq" id="WP_190293640.1">
    <property type="nucleotide sequence ID" value="NZ_JABFCZ010000028.1"/>
</dbReference>
<dbReference type="GO" id="GO:0000271">
    <property type="term" value="P:polysaccharide biosynthetic process"/>
    <property type="evidence" value="ECO:0007669"/>
    <property type="project" value="TreeGrafter"/>
</dbReference>
<evidence type="ECO:0000313" key="4">
    <source>
        <dbReference type="Proteomes" id="UP000598467"/>
    </source>
</evidence>
<accession>A0A926NX28</accession>
<feature type="transmembrane region" description="Helical" evidence="1">
    <location>
        <begin position="7"/>
        <end position="26"/>
    </location>
</feature>
<comment type="caution">
    <text evidence="3">The sequence shown here is derived from an EMBL/GenBank/DDBJ whole genome shotgun (WGS) entry which is preliminary data.</text>
</comment>
<feature type="transmembrane region" description="Helical" evidence="1">
    <location>
        <begin position="32"/>
        <end position="57"/>
    </location>
</feature>
<dbReference type="Proteomes" id="UP000598467">
    <property type="component" value="Unassembled WGS sequence"/>
</dbReference>
<keyword evidence="3" id="KW-0012">Acyltransferase</keyword>
<dbReference type="PANTHER" id="PTHR23028">
    <property type="entry name" value="ACETYLTRANSFERASE"/>
    <property type="match status" value="1"/>
</dbReference>
<organism evidence="3 4">
    <name type="scientific">Roseibium aggregatum</name>
    <dbReference type="NCBI Taxonomy" id="187304"/>
    <lineage>
        <taxon>Bacteria</taxon>
        <taxon>Pseudomonadati</taxon>
        <taxon>Pseudomonadota</taxon>
        <taxon>Alphaproteobacteria</taxon>
        <taxon>Hyphomicrobiales</taxon>
        <taxon>Stappiaceae</taxon>
        <taxon>Roseibium</taxon>
    </lineage>
</organism>
<keyword evidence="1" id="KW-1133">Transmembrane helix</keyword>
<reference evidence="3" key="1">
    <citation type="submission" date="2020-05" db="EMBL/GenBank/DDBJ databases">
        <title>Identification of trans-AT polyketide cluster in two marine bacteria, producers of a novel glutaramide-containing polyketide sesbanimide D and analogs.</title>
        <authorList>
            <person name="Kacar D."/>
            <person name="Rodriguez P."/>
            <person name="Canedo L."/>
            <person name="Gonzalez E."/>
            <person name="Galan B."/>
            <person name="De La Calle F."/>
            <person name="Garcia J.L."/>
        </authorList>
    </citation>
    <scope>NUCLEOTIDE SEQUENCE</scope>
    <source>
        <strain evidence="3">PHM038</strain>
    </source>
</reference>
<gene>
    <name evidence="3" type="ORF">HK439_22055</name>
</gene>
<evidence type="ECO:0000256" key="1">
    <source>
        <dbReference type="SAM" id="Phobius"/>
    </source>
</evidence>
<feature type="transmembrane region" description="Helical" evidence="1">
    <location>
        <begin position="306"/>
        <end position="327"/>
    </location>
</feature>
<feature type="transmembrane region" description="Helical" evidence="1">
    <location>
        <begin position="237"/>
        <end position="256"/>
    </location>
</feature>
<dbReference type="Pfam" id="PF01757">
    <property type="entry name" value="Acyl_transf_3"/>
    <property type="match status" value="1"/>
</dbReference>
<feature type="domain" description="Acyltransferase 3" evidence="2">
    <location>
        <begin position="4"/>
        <end position="325"/>
    </location>
</feature>
<keyword evidence="1" id="KW-0812">Transmembrane</keyword>
<keyword evidence="1" id="KW-0472">Membrane</keyword>
<sequence length="355" mass="39557">MLVQLQYVRAIAALVVVYFHSVLQLHNVHPGAVLGSVVFGEYGVDLFFVLSGFVMWLTTANRKIGPVEFYKHRIERIVPLYWALTLAAAAIALLLPAYLKSTQFDLPHLLASLFFIPWVNPAEANGGMIAPVIIPGWTLNYEMYFYLIFGALLLLPENRRIAALFAVVGGIFLVAHAIPGNSTASMFYGYSVVFEFLAGVVVARLYLARVLIRPRRAVILAGLGTVVLIWADCMDLAVPRVVAAGVPSVVIIYSLVSLDFSKIREFRFLHRLGDASYSLYLTHVFTLVGVRIGYRMLPFDWMKNEVLFVAICIVASVIVALFVYRFYERPFAAFFKGQRQAKKASGGYLSARETA</sequence>
<name>A0A926NX28_9HYPH</name>
<feature type="transmembrane region" description="Helical" evidence="1">
    <location>
        <begin position="128"/>
        <end position="154"/>
    </location>
</feature>
<keyword evidence="3" id="KW-0808">Transferase</keyword>
<feature type="transmembrane region" description="Helical" evidence="1">
    <location>
        <begin position="214"/>
        <end position="231"/>
    </location>
</feature>
<dbReference type="InterPro" id="IPR050879">
    <property type="entry name" value="Acyltransferase_3"/>
</dbReference>
<evidence type="ECO:0000313" key="3">
    <source>
        <dbReference type="EMBL" id="MBD1548952.1"/>
    </source>
</evidence>
<dbReference type="PANTHER" id="PTHR23028:SF131">
    <property type="entry name" value="BLR2367 PROTEIN"/>
    <property type="match status" value="1"/>
</dbReference>
<feature type="transmembrane region" description="Helical" evidence="1">
    <location>
        <begin position="161"/>
        <end position="179"/>
    </location>
</feature>
<proteinExistence type="predicted"/>
<feature type="transmembrane region" description="Helical" evidence="1">
    <location>
        <begin position="185"/>
        <end position="207"/>
    </location>
</feature>
<dbReference type="InterPro" id="IPR002656">
    <property type="entry name" value="Acyl_transf_3_dom"/>
</dbReference>
<feature type="transmembrane region" description="Helical" evidence="1">
    <location>
        <begin position="78"/>
        <end position="99"/>
    </location>
</feature>
<feature type="transmembrane region" description="Helical" evidence="1">
    <location>
        <begin position="277"/>
        <end position="294"/>
    </location>
</feature>
<evidence type="ECO:0000259" key="2">
    <source>
        <dbReference type="Pfam" id="PF01757"/>
    </source>
</evidence>
<dbReference type="GO" id="GO:0016020">
    <property type="term" value="C:membrane"/>
    <property type="evidence" value="ECO:0007669"/>
    <property type="project" value="TreeGrafter"/>
</dbReference>
<dbReference type="AlphaFoldDB" id="A0A926NX28"/>
<dbReference type="EMBL" id="JABFCZ010000028">
    <property type="protein sequence ID" value="MBD1548952.1"/>
    <property type="molecule type" value="Genomic_DNA"/>
</dbReference>
<dbReference type="GO" id="GO:0016747">
    <property type="term" value="F:acyltransferase activity, transferring groups other than amino-acyl groups"/>
    <property type="evidence" value="ECO:0007669"/>
    <property type="project" value="InterPro"/>
</dbReference>
<protein>
    <submittedName>
        <fullName evidence="3">Acyltransferase</fullName>
    </submittedName>
</protein>